<accession>A0A2C5YD28</accession>
<evidence type="ECO:0000313" key="3">
    <source>
        <dbReference type="Proteomes" id="UP000226431"/>
    </source>
</evidence>
<proteinExistence type="predicted"/>
<protein>
    <submittedName>
        <fullName evidence="2">Uncharacterized protein</fullName>
    </submittedName>
</protein>
<dbReference type="OrthoDB" id="5131008at2759"/>
<reference evidence="2 3" key="1">
    <citation type="submission" date="2017-06" db="EMBL/GenBank/DDBJ databases">
        <title>Ant-infecting Ophiocordyceps genomes reveal a high diversity of potential behavioral manipulation genes and a possible major role for enterotoxins.</title>
        <authorList>
            <person name="De Bekker C."/>
            <person name="Evans H.C."/>
            <person name="Brachmann A."/>
            <person name="Hughes D.P."/>
        </authorList>
    </citation>
    <scope>NUCLEOTIDE SEQUENCE [LARGE SCALE GENOMIC DNA]</scope>
    <source>
        <strain evidence="2 3">Map16</strain>
    </source>
</reference>
<gene>
    <name evidence="2" type="ORF">CDD80_1909</name>
</gene>
<dbReference type="EMBL" id="NJES01000186">
    <property type="protein sequence ID" value="PHH75978.1"/>
    <property type="molecule type" value="Genomic_DNA"/>
</dbReference>
<name>A0A2C5YD28_9HYPO</name>
<keyword evidence="3" id="KW-1185">Reference proteome</keyword>
<evidence type="ECO:0000313" key="2">
    <source>
        <dbReference type="EMBL" id="PHH75978.1"/>
    </source>
</evidence>
<dbReference type="AlphaFoldDB" id="A0A2C5YD28"/>
<feature type="region of interest" description="Disordered" evidence="1">
    <location>
        <begin position="120"/>
        <end position="168"/>
    </location>
</feature>
<evidence type="ECO:0000256" key="1">
    <source>
        <dbReference type="SAM" id="MobiDB-lite"/>
    </source>
</evidence>
<dbReference type="Proteomes" id="UP000226431">
    <property type="component" value="Unassembled WGS sequence"/>
</dbReference>
<sequence>MSGLYEPHKDLHLIAKAWKKASKHSLDRLQRIHKLEGPQLEEAVRDGRLVLETACLLVHASIKQGQYSPPPMFWHMLHIEYGIVVYPSAMTEAVDVEGMGQDVTFTDAYRGHVVMFERESPSAHPPPCPCEWMQELPPRYEETQPQEGSENEQQRKTQITLDPEVKPR</sequence>
<comment type="caution">
    <text evidence="2">The sequence shown here is derived from an EMBL/GenBank/DDBJ whole genome shotgun (WGS) entry which is preliminary data.</text>
</comment>
<organism evidence="2 3">
    <name type="scientific">Ophiocordyceps camponoti-rufipedis</name>
    <dbReference type="NCBI Taxonomy" id="2004952"/>
    <lineage>
        <taxon>Eukaryota</taxon>
        <taxon>Fungi</taxon>
        <taxon>Dikarya</taxon>
        <taxon>Ascomycota</taxon>
        <taxon>Pezizomycotina</taxon>
        <taxon>Sordariomycetes</taxon>
        <taxon>Hypocreomycetidae</taxon>
        <taxon>Hypocreales</taxon>
        <taxon>Ophiocordycipitaceae</taxon>
        <taxon>Ophiocordyceps</taxon>
    </lineage>
</organism>